<organism evidence="11 12">
    <name type="scientific">Paracoccus methylarcula</name>
    <dbReference type="NCBI Taxonomy" id="72022"/>
    <lineage>
        <taxon>Bacteria</taxon>
        <taxon>Pseudomonadati</taxon>
        <taxon>Pseudomonadota</taxon>
        <taxon>Alphaproteobacteria</taxon>
        <taxon>Rhodobacterales</taxon>
        <taxon>Paracoccaceae</taxon>
        <taxon>Paracoccus</taxon>
    </lineage>
</organism>
<evidence type="ECO:0000256" key="5">
    <source>
        <dbReference type="ARBA" id="ARBA00023015"/>
    </source>
</evidence>
<dbReference type="PANTHER" id="PTHR32071">
    <property type="entry name" value="TRANSCRIPTIONAL REGULATORY PROTEIN"/>
    <property type="match status" value="1"/>
</dbReference>
<dbReference type="Pfam" id="PF00158">
    <property type="entry name" value="Sigma54_activat"/>
    <property type="match status" value="1"/>
</dbReference>
<dbReference type="PROSITE" id="PS00675">
    <property type="entry name" value="SIGMA54_INTERACT_1"/>
    <property type="match status" value="1"/>
</dbReference>
<feature type="domain" description="Sigma-54 factor interaction" evidence="9">
    <location>
        <begin position="144"/>
        <end position="365"/>
    </location>
</feature>
<dbReference type="Pfam" id="PF25601">
    <property type="entry name" value="AAA_lid_14"/>
    <property type="match status" value="1"/>
</dbReference>
<dbReference type="InterPro" id="IPR025662">
    <property type="entry name" value="Sigma_54_int_dom_ATP-bd_1"/>
</dbReference>
<evidence type="ECO:0000256" key="6">
    <source>
        <dbReference type="ARBA" id="ARBA00023163"/>
    </source>
</evidence>
<proteinExistence type="predicted"/>
<dbReference type="InterPro" id="IPR002197">
    <property type="entry name" value="HTH_Fis"/>
</dbReference>
<evidence type="ECO:0000313" key="11">
    <source>
        <dbReference type="EMBL" id="RNF33602.1"/>
    </source>
</evidence>
<keyword evidence="5" id="KW-0805">Transcription regulation</keyword>
<dbReference type="OrthoDB" id="9802388at2"/>
<dbReference type="PROSITE" id="PS50110">
    <property type="entry name" value="RESPONSE_REGULATORY"/>
    <property type="match status" value="1"/>
</dbReference>
<keyword evidence="12" id="KW-1185">Reference proteome</keyword>
<dbReference type="Pfam" id="PF02954">
    <property type="entry name" value="HTH_8"/>
    <property type="match status" value="1"/>
</dbReference>
<dbReference type="InterPro" id="IPR025944">
    <property type="entry name" value="Sigma_54_int_dom_CS"/>
</dbReference>
<dbReference type="SUPFAM" id="SSF52540">
    <property type="entry name" value="P-loop containing nucleoside triphosphate hydrolases"/>
    <property type="match status" value="1"/>
</dbReference>
<dbReference type="InterPro" id="IPR002078">
    <property type="entry name" value="Sigma_54_int"/>
</dbReference>
<dbReference type="InterPro" id="IPR058031">
    <property type="entry name" value="AAA_lid_NorR"/>
</dbReference>
<dbReference type="GO" id="GO:0000160">
    <property type="term" value="P:phosphorelay signal transduction system"/>
    <property type="evidence" value="ECO:0007669"/>
    <property type="project" value="UniProtKB-KW"/>
</dbReference>
<dbReference type="SUPFAM" id="SSF52172">
    <property type="entry name" value="CheY-like"/>
    <property type="match status" value="1"/>
</dbReference>
<keyword evidence="4" id="KW-0902">Two-component regulatory system</keyword>
<keyword evidence="1 7" id="KW-0597">Phosphoprotein</keyword>
<sequence length="444" mass="48924">MSERKIFVIDDDAAMLKSLLQLLSKAGWDVKCFERAQAALDRLEAEDPNVILCDMQMPGMSGLELLAGIRSRRAVPVVLISAHGDIPTAVQAIQDGAYSFLEKPYDPRRLLGIVRNAAEKDNLRRQTEIMREQIGRLSGLDRILIGNDRQISVLRDQVMQFASIDNPLLISGETGTGKELVARSLHSLGSRMGFPFVALNCATLSQERFEEQVFGVADGNAGLIRRAEGGVMFLDEIGACPAQIQAKFLRVIEHHSFTPIGSDEELTADLRIIASTNEDLEAKVTAGEFRQDLLYRINALSLHLPPLRDRGEDVIILFDHFLRDLAAVYEIDQPELLPGELSDLLSHGWPGNVRELRHVANRRILAATRGGGSVSEAMSRQSGEDPPPGTLRDAVAALERSIIGQSIRNHDGRMDAVAEALGIGRRTLNEKMVKLGLDKAHILR</sequence>
<dbReference type="Pfam" id="PF00072">
    <property type="entry name" value="Response_reg"/>
    <property type="match status" value="1"/>
</dbReference>
<dbReference type="PANTHER" id="PTHR32071:SF57">
    <property type="entry name" value="C4-DICARBOXYLATE TRANSPORT TRANSCRIPTIONAL REGULATORY PROTEIN DCTD"/>
    <property type="match status" value="1"/>
</dbReference>
<dbReference type="Gene3D" id="3.40.50.2300">
    <property type="match status" value="1"/>
</dbReference>
<feature type="modified residue" description="4-aspartylphosphate" evidence="7">
    <location>
        <position position="54"/>
    </location>
</feature>
<dbReference type="GO" id="GO:0005524">
    <property type="term" value="F:ATP binding"/>
    <property type="evidence" value="ECO:0007669"/>
    <property type="project" value="UniProtKB-KW"/>
</dbReference>
<dbReference type="PROSITE" id="PS50045">
    <property type="entry name" value="SIGMA54_INTERACT_4"/>
    <property type="match status" value="1"/>
</dbReference>
<evidence type="ECO:0000256" key="7">
    <source>
        <dbReference type="PROSITE-ProRule" id="PRU00169"/>
    </source>
</evidence>
<dbReference type="Gene3D" id="1.10.8.60">
    <property type="match status" value="1"/>
</dbReference>
<dbReference type="SMART" id="SM00382">
    <property type="entry name" value="AAA"/>
    <property type="match status" value="1"/>
</dbReference>
<dbReference type="Gene3D" id="1.10.10.60">
    <property type="entry name" value="Homeodomain-like"/>
    <property type="match status" value="1"/>
</dbReference>
<evidence type="ECO:0000313" key="12">
    <source>
        <dbReference type="Proteomes" id="UP000238137"/>
    </source>
</evidence>
<dbReference type="InterPro" id="IPR011006">
    <property type="entry name" value="CheY-like_superfamily"/>
</dbReference>
<feature type="domain" description="Response regulatory" evidence="10">
    <location>
        <begin position="5"/>
        <end position="118"/>
    </location>
</feature>
<dbReference type="GO" id="GO:0006355">
    <property type="term" value="P:regulation of DNA-templated transcription"/>
    <property type="evidence" value="ECO:0007669"/>
    <property type="project" value="InterPro"/>
</dbReference>
<evidence type="ECO:0000256" key="2">
    <source>
        <dbReference type="ARBA" id="ARBA00022741"/>
    </source>
</evidence>
<dbReference type="RefSeq" id="WP_106692330.1">
    <property type="nucleotide sequence ID" value="NZ_PXNQ02000010.1"/>
</dbReference>
<dbReference type="InterPro" id="IPR003593">
    <property type="entry name" value="AAA+_ATPase"/>
</dbReference>
<dbReference type="InterPro" id="IPR009057">
    <property type="entry name" value="Homeodomain-like_sf"/>
</dbReference>
<feature type="region of interest" description="Disordered" evidence="8">
    <location>
        <begin position="370"/>
        <end position="390"/>
    </location>
</feature>
<comment type="caution">
    <text evidence="11">The sequence shown here is derived from an EMBL/GenBank/DDBJ whole genome shotgun (WGS) entry which is preliminary data.</text>
</comment>
<dbReference type="CDD" id="cd00009">
    <property type="entry name" value="AAA"/>
    <property type="match status" value="1"/>
</dbReference>
<evidence type="ECO:0000256" key="3">
    <source>
        <dbReference type="ARBA" id="ARBA00022840"/>
    </source>
</evidence>
<keyword evidence="2" id="KW-0547">Nucleotide-binding</keyword>
<keyword evidence="6" id="KW-0804">Transcription</keyword>
<dbReference type="Gene3D" id="3.40.50.300">
    <property type="entry name" value="P-loop containing nucleotide triphosphate hydrolases"/>
    <property type="match status" value="1"/>
</dbReference>
<protein>
    <submittedName>
        <fullName evidence="11">Sigma-54-dependent Fis family transcriptional regulator</fullName>
    </submittedName>
</protein>
<evidence type="ECO:0000259" key="10">
    <source>
        <dbReference type="PROSITE" id="PS50110"/>
    </source>
</evidence>
<keyword evidence="3" id="KW-0067">ATP-binding</keyword>
<dbReference type="AlphaFoldDB" id="A0A422QUW4"/>
<dbReference type="EMBL" id="PXNQ02000010">
    <property type="protein sequence ID" value="RNF33602.1"/>
    <property type="molecule type" value="Genomic_DNA"/>
</dbReference>
<accession>A0A422QUW4</accession>
<evidence type="ECO:0000259" key="9">
    <source>
        <dbReference type="PROSITE" id="PS50045"/>
    </source>
</evidence>
<dbReference type="GO" id="GO:0043565">
    <property type="term" value="F:sequence-specific DNA binding"/>
    <property type="evidence" value="ECO:0007669"/>
    <property type="project" value="InterPro"/>
</dbReference>
<evidence type="ECO:0000256" key="8">
    <source>
        <dbReference type="SAM" id="MobiDB-lite"/>
    </source>
</evidence>
<dbReference type="FunFam" id="3.40.50.2300:FF:000018">
    <property type="entry name" value="DNA-binding transcriptional regulator NtrC"/>
    <property type="match status" value="1"/>
</dbReference>
<evidence type="ECO:0000256" key="1">
    <source>
        <dbReference type="ARBA" id="ARBA00022553"/>
    </source>
</evidence>
<dbReference type="Proteomes" id="UP000238137">
    <property type="component" value="Unassembled WGS sequence"/>
</dbReference>
<dbReference type="SMART" id="SM00448">
    <property type="entry name" value="REC"/>
    <property type="match status" value="1"/>
</dbReference>
<dbReference type="PROSITE" id="PS00688">
    <property type="entry name" value="SIGMA54_INTERACT_3"/>
    <property type="match status" value="1"/>
</dbReference>
<evidence type="ECO:0000256" key="4">
    <source>
        <dbReference type="ARBA" id="ARBA00023012"/>
    </source>
</evidence>
<dbReference type="InterPro" id="IPR001789">
    <property type="entry name" value="Sig_transdc_resp-reg_receiver"/>
</dbReference>
<dbReference type="InterPro" id="IPR027417">
    <property type="entry name" value="P-loop_NTPase"/>
</dbReference>
<name>A0A422QUW4_9RHOB</name>
<reference evidence="11" key="1">
    <citation type="submission" date="2018-05" db="EMBL/GenBank/DDBJ databases">
        <title>Reclassification of Methylarcula marina and Methylarcula terricola as Paracoccus methylarcula sp.nov., comb.nov. and Paracoccus terricola comb.nov.</title>
        <authorList>
            <person name="Shmareva M.N."/>
            <person name="Doronina N.V."/>
            <person name="Vasilenko O.V."/>
            <person name="Tarlachkov S.V."/>
            <person name="Trotsenko Y.A."/>
        </authorList>
    </citation>
    <scope>NUCLEOTIDE SEQUENCE [LARGE SCALE GENOMIC DNA]</scope>
    <source>
        <strain evidence="11">VKM B-2159</strain>
    </source>
</reference>
<dbReference type="SUPFAM" id="SSF46689">
    <property type="entry name" value="Homeodomain-like"/>
    <property type="match status" value="1"/>
</dbReference>
<gene>
    <name evidence="11" type="ORF">A7A09_016005</name>
</gene>